<dbReference type="Proteomes" id="UP000887578">
    <property type="component" value="Unplaced"/>
</dbReference>
<feature type="transmembrane region" description="Helical" evidence="1">
    <location>
        <begin position="161"/>
        <end position="191"/>
    </location>
</feature>
<evidence type="ECO:0000313" key="3">
    <source>
        <dbReference type="Proteomes" id="UP000887578"/>
    </source>
</evidence>
<keyword evidence="1" id="KW-1133">Transmembrane helix</keyword>
<proteinExistence type="predicted"/>
<keyword evidence="3" id="KW-1185">Reference proteome</keyword>
<feature type="chain" id="PRO_5037823703" evidence="2">
    <location>
        <begin position="21"/>
        <end position="228"/>
    </location>
</feature>
<dbReference type="AlphaFoldDB" id="A0A914QX71"/>
<sequence>MWFKLSLLLFLIFCSCHVSSKNLRKSLNQKVYDFMEDSLYSNAAADVKLRDGYGGEAQGKQHHVSIDDSSNLNSHIGKQNGHEFDGSNFDKQHKDVLAEIQHNGYSGYKETPAGAPAMKNDDSISYNGKFGKQKHGRFRRGYYDWDTTTTFKPIVSDGEAAGIGVTVILLGIVLPILICCCVSGLIAWCIYSSLKKNREREEPGMVYQEQVEVVQQQNDVSAFIFFVQ</sequence>
<evidence type="ECO:0000256" key="2">
    <source>
        <dbReference type="SAM" id="SignalP"/>
    </source>
</evidence>
<keyword evidence="1" id="KW-0812">Transmembrane</keyword>
<reference evidence="4" key="1">
    <citation type="submission" date="2022-11" db="UniProtKB">
        <authorList>
            <consortium name="WormBaseParasite"/>
        </authorList>
    </citation>
    <scope>IDENTIFICATION</scope>
</reference>
<evidence type="ECO:0000313" key="4">
    <source>
        <dbReference type="WBParaSite" id="PDA_v2.g8879.t1"/>
    </source>
</evidence>
<dbReference type="PROSITE" id="PS51257">
    <property type="entry name" value="PROKAR_LIPOPROTEIN"/>
    <property type="match status" value="1"/>
</dbReference>
<name>A0A914QX71_9BILA</name>
<organism evidence="3 4">
    <name type="scientific">Panagrolaimus davidi</name>
    <dbReference type="NCBI Taxonomy" id="227884"/>
    <lineage>
        <taxon>Eukaryota</taxon>
        <taxon>Metazoa</taxon>
        <taxon>Ecdysozoa</taxon>
        <taxon>Nematoda</taxon>
        <taxon>Chromadorea</taxon>
        <taxon>Rhabditida</taxon>
        <taxon>Tylenchina</taxon>
        <taxon>Panagrolaimomorpha</taxon>
        <taxon>Panagrolaimoidea</taxon>
        <taxon>Panagrolaimidae</taxon>
        <taxon>Panagrolaimus</taxon>
    </lineage>
</organism>
<accession>A0A914QX71</accession>
<protein>
    <submittedName>
        <fullName evidence="4">Uncharacterized protein</fullName>
    </submittedName>
</protein>
<dbReference type="WBParaSite" id="PDA_v2.g8879.t1">
    <property type="protein sequence ID" value="PDA_v2.g8879.t1"/>
    <property type="gene ID" value="PDA_v2.g8879"/>
</dbReference>
<keyword evidence="2" id="KW-0732">Signal</keyword>
<feature type="signal peptide" evidence="2">
    <location>
        <begin position="1"/>
        <end position="20"/>
    </location>
</feature>
<keyword evidence="1" id="KW-0472">Membrane</keyword>
<evidence type="ECO:0000256" key="1">
    <source>
        <dbReference type="SAM" id="Phobius"/>
    </source>
</evidence>